<gene>
    <name evidence="1" type="ORF">J2I46_02070</name>
</gene>
<proteinExistence type="predicted"/>
<dbReference type="RefSeq" id="WP_207327266.1">
    <property type="nucleotide sequence ID" value="NZ_JAFMYW010000001.1"/>
</dbReference>
<evidence type="ECO:0000313" key="2">
    <source>
        <dbReference type="Proteomes" id="UP000664628"/>
    </source>
</evidence>
<reference evidence="1 2" key="1">
    <citation type="submission" date="2021-03" db="EMBL/GenBank/DDBJ databases">
        <title>Fibrella sp. HMF5405 genome sequencing and assembly.</title>
        <authorList>
            <person name="Kang H."/>
            <person name="Kim H."/>
            <person name="Bae S."/>
            <person name="Joh K."/>
        </authorList>
    </citation>
    <scope>NUCLEOTIDE SEQUENCE [LARGE SCALE GENOMIC DNA]</scope>
    <source>
        <strain evidence="1 2">HMF5405</strain>
    </source>
</reference>
<organism evidence="1 2">
    <name type="scientific">Fibrella forsythiae</name>
    <dbReference type="NCBI Taxonomy" id="2817061"/>
    <lineage>
        <taxon>Bacteria</taxon>
        <taxon>Pseudomonadati</taxon>
        <taxon>Bacteroidota</taxon>
        <taxon>Cytophagia</taxon>
        <taxon>Cytophagales</taxon>
        <taxon>Spirosomataceae</taxon>
        <taxon>Fibrella</taxon>
    </lineage>
</organism>
<dbReference type="EMBL" id="JAFMYW010000001">
    <property type="protein sequence ID" value="MBO0947351.1"/>
    <property type="molecule type" value="Genomic_DNA"/>
</dbReference>
<evidence type="ECO:0000313" key="1">
    <source>
        <dbReference type="EMBL" id="MBO0947351.1"/>
    </source>
</evidence>
<comment type="caution">
    <text evidence="1">The sequence shown here is derived from an EMBL/GenBank/DDBJ whole genome shotgun (WGS) entry which is preliminary data.</text>
</comment>
<name>A0ABS3JBI2_9BACT</name>
<accession>A0ABS3JBI2</accession>
<sequence>MENPFELMLEKQNNMETLLRQLLNNPVQGGISGGVEVEKPMTTKQAAEFLGISASAVRHNDDIPRYKRGGILFFYKSELNQYIKTGFVKISAKTALTRKTPTNRANGAGAHE</sequence>
<protein>
    <submittedName>
        <fullName evidence="1">Helix-turn-helix domain-containing protein</fullName>
    </submittedName>
</protein>
<dbReference type="Proteomes" id="UP000664628">
    <property type="component" value="Unassembled WGS sequence"/>
</dbReference>
<keyword evidence="2" id="KW-1185">Reference proteome</keyword>